<reference evidence="1 2" key="1">
    <citation type="submission" date="2017-07" db="EMBL/GenBank/DDBJ databases">
        <title>Isolation and whole genome analysis of endospore-forming bacteria from heroin.</title>
        <authorList>
            <person name="Kalinowski J."/>
            <person name="Ahrens B."/>
            <person name="Al-Dilaimi A."/>
            <person name="Winkler A."/>
            <person name="Wibberg D."/>
            <person name="Schleenbecker U."/>
            <person name="Ruckert C."/>
            <person name="Wolfel R."/>
            <person name="Grass G."/>
        </authorList>
    </citation>
    <scope>NUCLEOTIDE SEQUENCE [LARGE SCALE GENOMIC DNA]</scope>
    <source>
        <strain evidence="1 2">7528</strain>
    </source>
</reference>
<dbReference type="EMBL" id="NPBV01000015">
    <property type="protein sequence ID" value="PAD21330.1"/>
    <property type="molecule type" value="Genomic_DNA"/>
</dbReference>
<accession>A0A268AB25</accession>
<evidence type="ECO:0000313" key="1">
    <source>
        <dbReference type="EMBL" id="PAD21330.1"/>
    </source>
</evidence>
<dbReference type="Proteomes" id="UP000216013">
    <property type="component" value="Unassembled WGS sequence"/>
</dbReference>
<evidence type="ECO:0000313" key="2">
    <source>
        <dbReference type="Proteomes" id="UP000216013"/>
    </source>
</evidence>
<comment type="caution">
    <text evidence="1">The sequence shown here is derived from an EMBL/GenBank/DDBJ whole genome shotgun (WGS) entry which is preliminary data.</text>
</comment>
<sequence>MEHKSKIISLVYEIWKFHPTMRFFQLLDWLGYEYSSRNDRFGRREGYETVSKGDKQPYLFIDLYYLEDKQFEEFLLTLISEQHDST</sequence>
<organism evidence="1 2">
    <name type="scientific">Terribacillus saccharophilus</name>
    <dbReference type="NCBI Taxonomy" id="361277"/>
    <lineage>
        <taxon>Bacteria</taxon>
        <taxon>Bacillati</taxon>
        <taxon>Bacillota</taxon>
        <taxon>Bacilli</taxon>
        <taxon>Bacillales</taxon>
        <taxon>Bacillaceae</taxon>
        <taxon>Terribacillus</taxon>
    </lineage>
</organism>
<proteinExistence type="predicted"/>
<dbReference type="RefSeq" id="WP_095260978.1">
    <property type="nucleotide sequence ID" value="NZ_NPBV01000015.1"/>
</dbReference>
<name>A0A268AB25_9BACI</name>
<gene>
    <name evidence="1" type="ORF">CHH64_09330</name>
</gene>
<dbReference type="AlphaFoldDB" id="A0A268AB25"/>
<protein>
    <submittedName>
        <fullName evidence="1">Uncharacterized protein</fullName>
    </submittedName>
</protein>